<comment type="caution">
    <text evidence="3">The sequence shown here is derived from an EMBL/GenBank/DDBJ whole genome shotgun (WGS) entry which is preliminary data.</text>
</comment>
<dbReference type="InterPro" id="IPR001638">
    <property type="entry name" value="Solute-binding_3/MltF_N"/>
</dbReference>
<dbReference type="PANTHER" id="PTHR38834">
    <property type="entry name" value="PERIPLASMIC SUBSTRATE BINDING PROTEIN FAMILY 3"/>
    <property type="match status" value="1"/>
</dbReference>
<sequence length="255" mass="29318">MILRMILLLSLLSNINANAQDPEPELTILLNDWPPYNFNKGGKLVGISTELVEAALQKANIKYKLLVYPFKRALYTVQQTPNTLLFTVARIPELENMYKWIGPLHTREVYLYKLNSRSDIQINKIADIKQYKTSVLMGGSVEQFLKRNHFQENIDYYVTVNSEQILKALFKKRTDLIPGDPLDLAYQMKTLGYDQSAIEKAYLLSNEGGYYMIANKKTSDEMITKIQKSLDEVLASDKKDKTIEKYLQIKSGSFN</sequence>
<reference evidence="3 4" key="1">
    <citation type="submission" date="2024-11" db="EMBL/GenBank/DDBJ databases">
        <title>The Natural Products Discovery Center: Release of the First 8490 Sequenced Strains for Exploring Actinobacteria Biosynthetic Diversity.</title>
        <authorList>
            <person name="Kalkreuter E."/>
            <person name="Kautsar S.A."/>
            <person name="Yang D."/>
            <person name="Bader C.D."/>
            <person name="Teijaro C.N."/>
            <person name="Fluegel L."/>
            <person name="Davis C.M."/>
            <person name="Simpson J.R."/>
            <person name="Lauterbach L."/>
            <person name="Steele A.D."/>
            <person name="Gui C."/>
            <person name="Meng S."/>
            <person name="Li G."/>
            <person name="Viehrig K."/>
            <person name="Ye F."/>
            <person name="Su P."/>
            <person name="Kiefer A.F."/>
            <person name="Nichols A."/>
            <person name="Cepeda A.J."/>
            <person name="Yan W."/>
            <person name="Fan B."/>
            <person name="Jiang Y."/>
            <person name="Adhikari A."/>
            <person name="Zheng C.-J."/>
            <person name="Schuster L."/>
            <person name="Cowan T.M."/>
            <person name="Smanski M.J."/>
            <person name="Chevrette M.G."/>
            <person name="De Carvalho L.P.S."/>
            <person name="Shen B."/>
        </authorList>
    </citation>
    <scope>NUCLEOTIDE SEQUENCE [LARGE SCALE GENOMIC DNA]</scope>
    <source>
        <strain evidence="3 4">NPDC078403</strain>
    </source>
</reference>
<protein>
    <submittedName>
        <fullName evidence="3">Substrate-binding periplasmic protein</fullName>
    </submittedName>
</protein>
<dbReference type="Gene3D" id="3.40.190.10">
    <property type="entry name" value="Periplasmic binding protein-like II"/>
    <property type="match status" value="2"/>
</dbReference>
<dbReference type="SMART" id="SM00062">
    <property type="entry name" value="PBPb"/>
    <property type="match status" value="1"/>
</dbReference>
<evidence type="ECO:0000256" key="1">
    <source>
        <dbReference type="SAM" id="SignalP"/>
    </source>
</evidence>
<proteinExistence type="predicted"/>
<dbReference type="RefSeq" id="WP_182717785.1">
    <property type="nucleotide sequence ID" value="NZ_JBJDOT010000029.1"/>
</dbReference>
<feature type="domain" description="Solute-binding protein family 3/N-terminal" evidence="2">
    <location>
        <begin position="25"/>
        <end position="250"/>
    </location>
</feature>
<feature type="signal peptide" evidence="1">
    <location>
        <begin position="1"/>
        <end position="19"/>
    </location>
</feature>
<evidence type="ECO:0000313" key="3">
    <source>
        <dbReference type="EMBL" id="MFK3865766.1"/>
    </source>
</evidence>
<evidence type="ECO:0000313" key="4">
    <source>
        <dbReference type="Proteomes" id="UP001620262"/>
    </source>
</evidence>
<evidence type="ECO:0000259" key="2">
    <source>
        <dbReference type="SMART" id="SM00062"/>
    </source>
</evidence>
<keyword evidence="4" id="KW-1185">Reference proteome</keyword>
<dbReference type="Proteomes" id="UP001620262">
    <property type="component" value="Unassembled WGS sequence"/>
</dbReference>
<organism evidence="3 4">
    <name type="scientific">Pseudoalteromonas rhizosphaerae</name>
    <dbReference type="NCBI Taxonomy" id="2518973"/>
    <lineage>
        <taxon>Bacteria</taxon>
        <taxon>Pseudomonadati</taxon>
        <taxon>Pseudomonadota</taxon>
        <taxon>Gammaproteobacteria</taxon>
        <taxon>Alteromonadales</taxon>
        <taxon>Pseudoalteromonadaceae</taxon>
        <taxon>Pseudoalteromonas</taxon>
    </lineage>
</organism>
<dbReference type="EMBL" id="JBJDOT010000029">
    <property type="protein sequence ID" value="MFK3865766.1"/>
    <property type="molecule type" value="Genomic_DNA"/>
</dbReference>
<keyword evidence="1" id="KW-0732">Signal</keyword>
<feature type="chain" id="PRO_5045301986" evidence="1">
    <location>
        <begin position="20"/>
        <end position="255"/>
    </location>
</feature>
<gene>
    <name evidence="3" type="ORF">ACI2JU_18085</name>
</gene>
<dbReference type="Pfam" id="PF00497">
    <property type="entry name" value="SBP_bac_3"/>
    <property type="match status" value="1"/>
</dbReference>
<accession>A0ABW8L152</accession>
<dbReference type="SUPFAM" id="SSF53850">
    <property type="entry name" value="Periplasmic binding protein-like II"/>
    <property type="match status" value="1"/>
</dbReference>
<dbReference type="PANTHER" id="PTHR38834:SF3">
    <property type="entry name" value="SOLUTE-BINDING PROTEIN FAMILY 3_N-TERMINAL DOMAIN-CONTAINING PROTEIN"/>
    <property type="match status" value="1"/>
</dbReference>
<name>A0ABW8L152_9GAMM</name>